<evidence type="ECO:0000256" key="1">
    <source>
        <dbReference type="SAM" id="MobiDB-lite"/>
    </source>
</evidence>
<feature type="region of interest" description="Disordered" evidence="1">
    <location>
        <begin position="78"/>
        <end position="121"/>
    </location>
</feature>
<dbReference type="AlphaFoldDB" id="A0A6C0F2D0"/>
<feature type="compositionally biased region" description="Low complexity" evidence="1">
    <location>
        <begin position="109"/>
        <end position="121"/>
    </location>
</feature>
<proteinExistence type="predicted"/>
<feature type="region of interest" description="Disordered" evidence="1">
    <location>
        <begin position="1"/>
        <end position="37"/>
    </location>
</feature>
<organism evidence="2">
    <name type="scientific">viral metagenome</name>
    <dbReference type="NCBI Taxonomy" id="1070528"/>
    <lineage>
        <taxon>unclassified sequences</taxon>
        <taxon>metagenomes</taxon>
        <taxon>organismal metagenomes</taxon>
    </lineage>
</organism>
<accession>A0A6C0F2D0</accession>
<feature type="compositionally biased region" description="Polar residues" evidence="1">
    <location>
        <begin position="28"/>
        <end position="37"/>
    </location>
</feature>
<dbReference type="EMBL" id="MN738968">
    <property type="protein sequence ID" value="QHT33545.1"/>
    <property type="molecule type" value="Genomic_DNA"/>
</dbReference>
<reference evidence="2" key="1">
    <citation type="journal article" date="2020" name="Nature">
        <title>Giant virus diversity and host interactions through global metagenomics.</title>
        <authorList>
            <person name="Schulz F."/>
            <person name="Roux S."/>
            <person name="Paez-Espino D."/>
            <person name="Jungbluth S."/>
            <person name="Walsh D.A."/>
            <person name="Denef V.J."/>
            <person name="McMahon K.D."/>
            <person name="Konstantinidis K.T."/>
            <person name="Eloe-Fadrosh E.A."/>
            <person name="Kyrpides N.C."/>
            <person name="Woyke T."/>
        </authorList>
    </citation>
    <scope>NUCLEOTIDE SEQUENCE</scope>
    <source>
        <strain evidence="2">GVMAG-M-3300009161-36</strain>
    </source>
</reference>
<evidence type="ECO:0000313" key="2">
    <source>
        <dbReference type="EMBL" id="QHT33545.1"/>
    </source>
</evidence>
<feature type="compositionally biased region" description="Basic residues" evidence="1">
    <location>
        <begin position="1"/>
        <end position="15"/>
    </location>
</feature>
<name>A0A6C0F2D0_9ZZZZ</name>
<protein>
    <submittedName>
        <fullName evidence="2">Uncharacterized protein</fullName>
    </submittedName>
</protein>
<feature type="compositionally biased region" description="Basic residues" evidence="1">
    <location>
        <begin position="91"/>
        <end position="107"/>
    </location>
</feature>
<sequence length="163" mass="17151">MARHRQRKSRGRGRRGGAAPWDAAPYPGSNSAGQWNTSVGGNQVAAAANNFKSFLGGFADKSGGAGANPALAREMVAGYATKGQGQGGGGSRRHKRQHKGSLRRGSRKMSQAQAQAQSQSQSGGMFASFGALIKEALVPLGLLAMQQGYGKSYGKKHTRKHRR</sequence>